<dbReference type="CDD" id="cd06464">
    <property type="entry name" value="ACD_sHsps-like"/>
    <property type="match status" value="1"/>
</dbReference>
<dbReference type="Pfam" id="PF00011">
    <property type="entry name" value="HSP20"/>
    <property type="match status" value="1"/>
</dbReference>
<dbReference type="PROSITE" id="PS01031">
    <property type="entry name" value="SHSP"/>
    <property type="match status" value="1"/>
</dbReference>
<dbReference type="SUPFAM" id="SSF49764">
    <property type="entry name" value="HSP20-like chaperones"/>
    <property type="match status" value="1"/>
</dbReference>
<sequence length="142" mass="16352">MYPKLKNPTLFPAWTDNFFSSPMWPNEESYVGVSIPAVNVKETIDEFDIEMAVPGMEKTDFKLDIDHNVLTISSEKILKKEDDNEKFTRREFSYTSFNRSFTLPTSVDEEAIKATYKEGILIINIPKKEEAKEKGPKHIEIG</sequence>
<proteinExistence type="inferred from homology"/>
<evidence type="ECO:0000313" key="4">
    <source>
        <dbReference type="EMBL" id="MCW3807430.1"/>
    </source>
</evidence>
<dbReference type="RefSeq" id="WP_301201835.1">
    <property type="nucleotide sequence ID" value="NZ_JAPDPI010000046.1"/>
</dbReference>
<dbReference type="AlphaFoldDB" id="A0AAE3SMD3"/>
<evidence type="ECO:0000259" key="3">
    <source>
        <dbReference type="PROSITE" id="PS01031"/>
    </source>
</evidence>
<dbReference type="EMBL" id="JAPDPI010000046">
    <property type="protein sequence ID" value="MCW3807430.1"/>
    <property type="molecule type" value="Genomic_DNA"/>
</dbReference>
<reference evidence="4" key="1">
    <citation type="submission" date="2022-10" db="EMBL/GenBank/DDBJ databases">
        <authorList>
            <person name="Yu W.X."/>
        </authorList>
    </citation>
    <scope>NUCLEOTIDE SEQUENCE</scope>
    <source>
        <strain evidence="4">D04</strain>
    </source>
</reference>
<dbReference type="PANTHER" id="PTHR11527">
    <property type="entry name" value="HEAT-SHOCK PROTEIN 20 FAMILY MEMBER"/>
    <property type="match status" value="1"/>
</dbReference>
<accession>A0AAE3SMD3</accession>
<dbReference type="InterPro" id="IPR002068">
    <property type="entry name" value="A-crystallin/Hsp20_dom"/>
</dbReference>
<feature type="domain" description="SHSP" evidence="3">
    <location>
        <begin position="29"/>
        <end position="142"/>
    </location>
</feature>
<keyword evidence="5" id="KW-1185">Reference proteome</keyword>
<comment type="similarity">
    <text evidence="1 2">Belongs to the small heat shock protein (HSP20) family.</text>
</comment>
<dbReference type="Gene3D" id="2.60.40.790">
    <property type="match status" value="1"/>
</dbReference>
<organism evidence="4 5">
    <name type="scientific">Plebeiibacterium marinum</name>
    <dbReference type="NCBI Taxonomy" id="2992111"/>
    <lineage>
        <taxon>Bacteria</taxon>
        <taxon>Pseudomonadati</taxon>
        <taxon>Bacteroidota</taxon>
        <taxon>Bacteroidia</taxon>
        <taxon>Marinilabiliales</taxon>
        <taxon>Marinilabiliaceae</taxon>
        <taxon>Plebeiibacterium</taxon>
    </lineage>
</organism>
<evidence type="ECO:0000313" key="5">
    <source>
        <dbReference type="Proteomes" id="UP001207408"/>
    </source>
</evidence>
<dbReference type="Proteomes" id="UP001207408">
    <property type="component" value="Unassembled WGS sequence"/>
</dbReference>
<name>A0AAE3SMD3_9BACT</name>
<dbReference type="InterPro" id="IPR031107">
    <property type="entry name" value="Small_HSP"/>
</dbReference>
<evidence type="ECO:0000256" key="1">
    <source>
        <dbReference type="PROSITE-ProRule" id="PRU00285"/>
    </source>
</evidence>
<evidence type="ECO:0000256" key="2">
    <source>
        <dbReference type="RuleBase" id="RU003616"/>
    </source>
</evidence>
<dbReference type="InterPro" id="IPR008978">
    <property type="entry name" value="HSP20-like_chaperone"/>
</dbReference>
<comment type="caution">
    <text evidence="4">The sequence shown here is derived from an EMBL/GenBank/DDBJ whole genome shotgun (WGS) entry which is preliminary data.</text>
</comment>
<protein>
    <submittedName>
        <fullName evidence="4">Hsp20/alpha crystallin family protein</fullName>
    </submittedName>
</protein>
<gene>
    <name evidence="4" type="ORF">OM074_17495</name>
</gene>